<feature type="chain" id="PRO_5012436735" evidence="1">
    <location>
        <begin position="32"/>
        <end position="176"/>
    </location>
</feature>
<dbReference type="InterPro" id="IPR015141">
    <property type="entry name" value="PLipase_A2_prok/fun"/>
</dbReference>
<dbReference type="InterPro" id="IPR036444">
    <property type="entry name" value="PLipase_A2_dom_sf"/>
</dbReference>
<dbReference type="SMR" id="A0A1T4SGC9"/>
<accession>A0A1T4SGC9</accession>
<gene>
    <name evidence="2" type="ORF">SAMN02745673_03559</name>
</gene>
<organism evidence="2 3">
    <name type="scientific">Marinactinospora thermotolerans DSM 45154</name>
    <dbReference type="NCBI Taxonomy" id="1122192"/>
    <lineage>
        <taxon>Bacteria</taxon>
        <taxon>Bacillati</taxon>
        <taxon>Actinomycetota</taxon>
        <taxon>Actinomycetes</taxon>
        <taxon>Streptosporangiales</taxon>
        <taxon>Nocardiopsidaceae</taxon>
        <taxon>Marinactinospora</taxon>
    </lineage>
</organism>
<dbReference type="Pfam" id="PF09056">
    <property type="entry name" value="Phospholip_A2_3"/>
    <property type="match status" value="1"/>
</dbReference>
<dbReference type="GO" id="GO:0050482">
    <property type="term" value="P:arachidonate secretion"/>
    <property type="evidence" value="ECO:0007669"/>
    <property type="project" value="InterPro"/>
</dbReference>
<keyword evidence="1" id="KW-0732">Signal</keyword>
<dbReference type="GO" id="GO:0004623">
    <property type="term" value="F:phospholipase A2 activity"/>
    <property type="evidence" value="ECO:0007669"/>
    <property type="project" value="InterPro"/>
</dbReference>
<dbReference type="OrthoDB" id="290927at2"/>
<dbReference type="EMBL" id="FUWS01000009">
    <property type="protein sequence ID" value="SKA27390.1"/>
    <property type="molecule type" value="Genomic_DNA"/>
</dbReference>
<dbReference type="SUPFAM" id="SSF48619">
    <property type="entry name" value="Phospholipase A2, PLA2"/>
    <property type="match status" value="1"/>
</dbReference>
<feature type="signal peptide" evidence="1">
    <location>
        <begin position="1"/>
        <end position="31"/>
    </location>
</feature>
<dbReference type="Proteomes" id="UP000190637">
    <property type="component" value="Unassembled WGS sequence"/>
</dbReference>
<dbReference type="STRING" id="1122192.SAMN02745673_03559"/>
<reference evidence="2 3" key="1">
    <citation type="submission" date="2017-02" db="EMBL/GenBank/DDBJ databases">
        <authorList>
            <person name="Peterson S.W."/>
        </authorList>
    </citation>
    <scope>NUCLEOTIDE SEQUENCE [LARGE SCALE GENOMIC DNA]</scope>
    <source>
        <strain evidence="2 3">DSM 45154</strain>
    </source>
</reference>
<dbReference type="RefSeq" id="WP_078762808.1">
    <property type="nucleotide sequence ID" value="NZ_FUWS01000009.1"/>
</dbReference>
<evidence type="ECO:0000256" key="1">
    <source>
        <dbReference type="SAM" id="SignalP"/>
    </source>
</evidence>
<name>A0A1T4SGC9_9ACTN</name>
<keyword evidence="3" id="KW-1185">Reference proteome</keyword>
<proteinExistence type="predicted"/>
<evidence type="ECO:0000313" key="2">
    <source>
        <dbReference type="EMBL" id="SKA27390.1"/>
    </source>
</evidence>
<evidence type="ECO:0000313" key="3">
    <source>
        <dbReference type="Proteomes" id="UP000190637"/>
    </source>
</evidence>
<sequence length="176" mass="19459">MRLVIRRAVTAVATAAAAVLLTLPTATGAHAALTPEQVRGVTDTYLFATPLAEFDAIRDQRPHADQLVWDSDGCSWSPDEPFGYEFLSSCERHDFGYRNYKQQSRFTEEARLRIDNQFRTDMYSVCGGNVLCRGVAVIYYNAVREFGGSGVSTAEALERANAVERAESYLARHAVG</sequence>
<dbReference type="AlphaFoldDB" id="A0A1T4SGC9"/>
<dbReference type="GO" id="GO:0006644">
    <property type="term" value="P:phospholipid metabolic process"/>
    <property type="evidence" value="ECO:0007669"/>
    <property type="project" value="InterPro"/>
</dbReference>
<protein>
    <submittedName>
        <fullName evidence="2">Phospholipase A2</fullName>
    </submittedName>
</protein>
<dbReference type="Gene3D" id="1.20.90.10">
    <property type="entry name" value="Phospholipase A2 domain"/>
    <property type="match status" value="1"/>
</dbReference>